<dbReference type="EMBL" id="JANIEX010001261">
    <property type="protein sequence ID" value="KAJ3559983.1"/>
    <property type="molecule type" value="Genomic_DNA"/>
</dbReference>
<dbReference type="InterPro" id="IPR052055">
    <property type="entry name" value="Hepadnavirus_pol/RT"/>
</dbReference>
<keyword evidence="3" id="KW-1185">Reference proteome</keyword>
<sequence>MPPARNNLPLLPRASQLRKEQLLAIARELGIADGINPQTVVNIRNAIHTHLENNQDLLEQQRYVRLFPNIGIQNQRRGQGQQNHGQKNQGQGQEDQNQDQQEQDNEGQGQDNENQGQENEEQDQDRGQQEGDQQHGQEGPPFLPDPFEGASIRVEPVSPHNTAPKGRPAIVPGLEADTVPFHIPEEIRKKFKSGWNTHIPLMFLMDRHCMLGRTPMALTDGMSLDKSTGLIVHVEKMLPAEEEYKIDFDEWQQAWRRLLDLIETYIPDILPPWKHHYERILNALTHASQWDTWRRYDIELRRQSTHKGIDPQVFSHALIEMTHPSGMARGGASFAKADQATTTEIHARHPNSLMENHAFSSRAKVGSAGTAMETLIVSDGTESQDVTQAPDVDMESTHAPSAEENMLPNHAPLSDPFCPIVTPLNADAWEWELCALELYHLFPDIPSSLRDGFNMGVHSNLQATYTPPNHASATDNPSVIKAHINEELTAGRYTGPFSKSRLENIIGPFCSSLLGTIPKSDNPGNFPCDWGTFNQVYDIVRDAPPGLQAATMDVEAAFRCCPIRPSQQNHFIIYWNGSFYIDHNAPFGECSSGGVFGRLADAMTAIIRKSSRTECKKWVDDFLIFRIPVLSSSNPSHPQVYDFDIIDLMNLGCWLQWPWKPSKTCPFSHTFCYLGFDWDIINKTVSVPSEKAQCYITKIKQWTTQNNSLRKEAERIHGTLVHCSLALPDGRTHLAALSRFAASFQGKPPFSCQQPNKTVLEDMNWWLAELLKPSPGSPIIPPPPLSPIEFWVDASTSFGIGIVFKGGWDAWKLLPGWDKNPEHRIGWAEMVAIELGLRLAIHHGHHNIHFQIKSDNTGVIGAIAGGRSRNLTHNQILQRITTLLRTHSIWISSLYVSSESNLADKPSRGIPPPGFTHFRNTFKMPDMLNPYLEHCSELLT</sequence>
<name>A0AAD5VHZ4_9AGAR</name>
<feature type="region of interest" description="Disordered" evidence="1">
    <location>
        <begin position="75"/>
        <end position="171"/>
    </location>
</feature>
<dbReference type="PANTHER" id="PTHR33050:SF7">
    <property type="entry name" value="RIBONUCLEASE H"/>
    <property type="match status" value="1"/>
</dbReference>
<dbReference type="PANTHER" id="PTHR33050">
    <property type="entry name" value="REVERSE TRANSCRIPTASE DOMAIN-CONTAINING PROTEIN"/>
    <property type="match status" value="1"/>
</dbReference>
<protein>
    <submittedName>
        <fullName evidence="2">Uncharacterized protein</fullName>
    </submittedName>
</protein>
<feature type="compositionally biased region" description="Low complexity" evidence="1">
    <location>
        <begin position="75"/>
        <end position="117"/>
    </location>
</feature>
<evidence type="ECO:0000256" key="1">
    <source>
        <dbReference type="SAM" id="MobiDB-lite"/>
    </source>
</evidence>
<gene>
    <name evidence="2" type="ORF">NP233_g11129</name>
</gene>
<comment type="caution">
    <text evidence="2">The sequence shown here is derived from an EMBL/GenBank/DDBJ whole genome shotgun (WGS) entry which is preliminary data.</text>
</comment>
<dbReference type="AlphaFoldDB" id="A0AAD5VHZ4"/>
<feature type="compositionally biased region" description="Basic and acidic residues" evidence="1">
    <location>
        <begin position="124"/>
        <end position="135"/>
    </location>
</feature>
<dbReference type="InterPro" id="IPR043502">
    <property type="entry name" value="DNA/RNA_pol_sf"/>
</dbReference>
<reference evidence="2" key="1">
    <citation type="submission" date="2022-07" db="EMBL/GenBank/DDBJ databases">
        <title>Genome Sequence of Leucocoprinus birnbaumii.</title>
        <authorList>
            <person name="Buettner E."/>
        </authorList>
    </citation>
    <scope>NUCLEOTIDE SEQUENCE</scope>
    <source>
        <strain evidence="2">VT141</strain>
    </source>
</reference>
<organism evidence="2 3">
    <name type="scientific">Leucocoprinus birnbaumii</name>
    <dbReference type="NCBI Taxonomy" id="56174"/>
    <lineage>
        <taxon>Eukaryota</taxon>
        <taxon>Fungi</taxon>
        <taxon>Dikarya</taxon>
        <taxon>Basidiomycota</taxon>
        <taxon>Agaricomycotina</taxon>
        <taxon>Agaricomycetes</taxon>
        <taxon>Agaricomycetidae</taxon>
        <taxon>Agaricales</taxon>
        <taxon>Agaricineae</taxon>
        <taxon>Agaricaceae</taxon>
        <taxon>Leucocoprinus</taxon>
    </lineage>
</organism>
<accession>A0AAD5VHZ4</accession>
<evidence type="ECO:0000313" key="2">
    <source>
        <dbReference type="EMBL" id="KAJ3559983.1"/>
    </source>
</evidence>
<evidence type="ECO:0000313" key="3">
    <source>
        <dbReference type="Proteomes" id="UP001213000"/>
    </source>
</evidence>
<proteinExistence type="predicted"/>
<dbReference type="SUPFAM" id="SSF56672">
    <property type="entry name" value="DNA/RNA polymerases"/>
    <property type="match status" value="1"/>
</dbReference>
<dbReference type="Proteomes" id="UP001213000">
    <property type="component" value="Unassembled WGS sequence"/>
</dbReference>